<dbReference type="SUPFAM" id="SSF53335">
    <property type="entry name" value="S-adenosyl-L-methionine-dependent methyltransferases"/>
    <property type="match status" value="1"/>
</dbReference>
<feature type="domain" description="Methyltransferase" evidence="1">
    <location>
        <begin position="43"/>
        <end position="137"/>
    </location>
</feature>
<dbReference type="Gene3D" id="3.40.50.150">
    <property type="entry name" value="Vaccinia Virus protein VP39"/>
    <property type="match status" value="1"/>
</dbReference>
<sequence>MPADVMFQGRVPELYDRLMVPLIFEIYAQDVAARVAALKPRDVVEIAAGTGAVTRELAKSLGPDTRVTVTDLSEPMLEVAQSRQAPDSRFRWQAADAMALPFADDSFDVAVCQFGVMLMPDRAAAYGAARRVLRPGGHYLFAVWDMIERNAFAAAVEAALADIFPGAPVDFLRRLPHGYYDAAVIKAELAGSGFADIAIDTVARTSRADTALAAATAYCQGTPIRGEVEARSPGSLAAVTERVAAAFAARFGDGPIEGPISALIVSGRKAG</sequence>
<proteinExistence type="predicted"/>
<dbReference type="EMBL" id="JACIDS010000001">
    <property type="protein sequence ID" value="MBB3929396.1"/>
    <property type="molecule type" value="Genomic_DNA"/>
</dbReference>
<dbReference type="PANTHER" id="PTHR43591:SF24">
    <property type="entry name" value="2-METHOXY-6-POLYPRENYL-1,4-BENZOQUINOL METHYLASE, MITOCHONDRIAL"/>
    <property type="match status" value="1"/>
</dbReference>
<dbReference type="RefSeq" id="WP_183397059.1">
    <property type="nucleotide sequence ID" value="NZ_JACIDS010000001.1"/>
</dbReference>
<evidence type="ECO:0000259" key="1">
    <source>
        <dbReference type="Pfam" id="PF13649"/>
    </source>
</evidence>
<evidence type="ECO:0000313" key="2">
    <source>
        <dbReference type="EMBL" id="MBB3929396.1"/>
    </source>
</evidence>
<gene>
    <name evidence="2" type="ORF">GGR25_000415</name>
</gene>
<keyword evidence="2" id="KW-0808">Transferase</keyword>
<dbReference type="InterPro" id="IPR041698">
    <property type="entry name" value="Methyltransf_25"/>
</dbReference>
<dbReference type="AlphaFoldDB" id="A0A840ALQ2"/>
<protein>
    <submittedName>
        <fullName evidence="2">SAM-dependent methyltransferase</fullName>
    </submittedName>
</protein>
<reference evidence="2 3" key="1">
    <citation type="submission" date="2020-08" db="EMBL/GenBank/DDBJ databases">
        <title>Genomic Encyclopedia of Type Strains, Phase IV (KMG-IV): sequencing the most valuable type-strain genomes for metagenomic binning, comparative biology and taxonomic classification.</title>
        <authorList>
            <person name="Goeker M."/>
        </authorList>
    </citation>
    <scope>NUCLEOTIDE SEQUENCE [LARGE SCALE GENOMIC DNA]</scope>
    <source>
        <strain evidence="2 3">DSM 25966</strain>
    </source>
</reference>
<dbReference type="PANTHER" id="PTHR43591">
    <property type="entry name" value="METHYLTRANSFERASE"/>
    <property type="match status" value="1"/>
</dbReference>
<name>A0A840ALQ2_9HYPH</name>
<dbReference type="InterPro" id="IPR029063">
    <property type="entry name" value="SAM-dependent_MTases_sf"/>
</dbReference>
<keyword evidence="2" id="KW-0489">Methyltransferase</keyword>
<dbReference type="CDD" id="cd02440">
    <property type="entry name" value="AdoMet_MTases"/>
    <property type="match status" value="1"/>
</dbReference>
<accession>A0A840ALQ2</accession>
<dbReference type="Pfam" id="PF13649">
    <property type="entry name" value="Methyltransf_25"/>
    <property type="match status" value="1"/>
</dbReference>
<dbReference type="Proteomes" id="UP000553963">
    <property type="component" value="Unassembled WGS sequence"/>
</dbReference>
<dbReference type="GO" id="GO:0008168">
    <property type="term" value="F:methyltransferase activity"/>
    <property type="evidence" value="ECO:0007669"/>
    <property type="project" value="UniProtKB-KW"/>
</dbReference>
<keyword evidence="3" id="KW-1185">Reference proteome</keyword>
<dbReference type="GO" id="GO:0032259">
    <property type="term" value="P:methylation"/>
    <property type="evidence" value="ECO:0007669"/>
    <property type="project" value="UniProtKB-KW"/>
</dbReference>
<evidence type="ECO:0000313" key="3">
    <source>
        <dbReference type="Proteomes" id="UP000553963"/>
    </source>
</evidence>
<organism evidence="2 3">
    <name type="scientific">Kaistia hirudinis</name>
    <dbReference type="NCBI Taxonomy" id="1293440"/>
    <lineage>
        <taxon>Bacteria</taxon>
        <taxon>Pseudomonadati</taxon>
        <taxon>Pseudomonadota</taxon>
        <taxon>Alphaproteobacteria</taxon>
        <taxon>Hyphomicrobiales</taxon>
        <taxon>Kaistiaceae</taxon>
        <taxon>Kaistia</taxon>
    </lineage>
</organism>
<comment type="caution">
    <text evidence="2">The sequence shown here is derived from an EMBL/GenBank/DDBJ whole genome shotgun (WGS) entry which is preliminary data.</text>
</comment>